<name>A0AAV6UQM5_9ARAC</name>
<protein>
    <submittedName>
        <fullName evidence="1">Uncharacterized protein</fullName>
    </submittedName>
</protein>
<proteinExistence type="predicted"/>
<dbReference type="EMBL" id="JAFNEN010000316">
    <property type="protein sequence ID" value="KAG8186028.1"/>
    <property type="molecule type" value="Genomic_DNA"/>
</dbReference>
<dbReference type="AlphaFoldDB" id="A0AAV6UQM5"/>
<evidence type="ECO:0000313" key="2">
    <source>
        <dbReference type="Proteomes" id="UP000827092"/>
    </source>
</evidence>
<evidence type="ECO:0000313" key="1">
    <source>
        <dbReference type="EMBL" id="KAG8186028.1"/>
    </source>
</evidence>
<dbReference type="Proteomes" id="UP000827092">
    <property type="component" value="Unassembled WGS sequence"/>
</dbReference>
<comment type="caution">
    <text evidence="1">The sequence shown here is derived from an EMBL/GenBank/DDBJ whole genome shotgun (WGS) entry which is preliminary data.</text>
</comment>
<keyword evidence="2" id="KW-1185">Reference proteome</keyword>
<sequence length="72" mass="8399">MHVSIRMRKLPVIDDVFGNVPNPMVSFSIFEEMSFDLLCDKLQNFIHLRIVSNNLCLLLKILGCLILHQDYH</sequence>
<organism evidence="1 2">
    <name type="scientific">Oedothorax gibbosus</name>
    <dbReference type="NCBI Taxonomy" id="931172"/>
    <lineage>
        <taxon>Eukaryota</taxon>
        <taxon>Metazoa</taxon>
        <taxon>Ecdysozoa</taxon>
        <taxon>Arthropoda</taxon>
        <taxon>Chelicerata</taxon>
        <taxon>Arachnida</taxon>
        <taxon>Araneae</taxon>
        <taxon>Araneomorphae</taxon>
        <taxon>Entelegynae</taxon>
        <taxon>Araneoidea</taxon>
        <taxon>Linyphiidae</taxon>
        <taxon>Erigoninae</taxon>
        <taxon>Oedothorax</taxon>
    </lineage>
</organism>
<reference evidence="1 2" key="1">
    <citation type="journal article" date="2022" name="Nat. Ecol. Evol.">
        <title>A masculinizing supergene underlies an exaggerated male reproductive morph in a spider.</title>
        <authorList>
            <person name="Hendrickx F."/>
            <person name="De Corte Z."/>
            <person name="Sonet G."/>
            <person name="Van Belleghem S.M."/>
            <person name="Kostlbacher S."/>
            <person name="Vangestel C."/>
        </authorList>
    </citation>
    <scope>NUCLEOTIDE SEQUENCE [LARGE SCALE GENOMIC DNA]</scope>
    <source>
        <strain evidence="1">W744_W776</strain>
    </source>
</reference>
<accession>A0AAV6UQM5</accession>
<gene>
    <name evidence="1" type="ORF">JTE90_004448</name>
</gene>